<feature type="chain" id="PRO_5008548528" evidence="1">
    <location>
        <begin position="20"/>
        <end position="109"/>
    </location>
</feature>
<evidence type="ECO:0000256" key="1">
    <source>
        <dbReference type="SAM" id="SignalP"/>
    </source>
</evidence>
<name>A0A1B3IJ23_9SCOR</name>
<sequence>MSLVLFVVFVLSIDVAIFCLNEEFEDRIRVEISPSAQFNRRCWLNVGTQLKDGETLHDVARCEKKECRLIDEKAYIVKYSCIHKLPSECALRYHGEYFPRCCPKSSTCK</sequence>
<keyword evidence="1" id="KW-0732">Signal</keyword>
<accession>A0A1B3IJ23</accession>
<protein>
    <submittedName>
        <fullName evidence="2">Venom peptide HtfTx1</fullName>
    </submittedName>
</protein>
<feature type="signal peptide" evidence="1">
    <location>
        <begin position="1"/>
        <end position="19"/>
    </location>
</feature>
<organism evidence="2">
    <name type="scientific">Hadogenes troglodytes</name>
    <dbReference type="NCBI Taxonomy" id="1577150"/>
    <lineage>
        <taxon>Eukaryota</taxon>
        <taxon>Metazoa</taxon>
        <taxon>Ecdysozoa</taxon>
        <taxon>Arthropoda</taxon>
        <taxon>Chelicerata</taxon>
        <taxon>Arachnida</taxon>
        <taxon>Scorpiones</taxon>
        <taxon>Iurida</taxon>
        <taxon>Scorpionoidea</taxon>
        <taxon>Hemiscorpiidae</taxon>
        <taxon>Hadogenes</taxon>
    </lineage>
</organism>
<evidence type="ECO:0000313" key="2">
    <source>
        <dbReference type="EMBL" id="AOF40195.1"/>
    </source>
</evidence>
<reference evidence="2" key="1">
    <citation type="journal article" date="2016" name="J. Proteomics">
        <title>Transcriptomic analysis of the venom glands from the scorpion Hadogenes troglodytes revealed unique and extremely high diversity of the venom peptides.</title>
        <authorList>
            <person name="Zhong J."/>
            <person name="Zeng X.C."/>
            <person name="Zeng X."/>
            <person name="Nie Y."/>
            <person name="Zhang L."/>
            <person name="Wu S."/>
            <person name="Bao A."/>
        </authorList>
    </citation>
    <scope>NUCLEOTIDE SEQUENCE</scope>
</reference>
<dbReference type="AlphaFoldDB" id="A0A1B3IJ23"/>
<proteinExistence type="evidence at transcript level"/>
<dbReference type="EMBL" id="KU643103">
    <property type="protein sequence ID" value="AOF40195.1"/>
    <property type="molecule type" value="mRNA"/>
</dbReference>